<feature type="region of interest" description="Disordered" evidence="11">
    <location>
        <begin position="51"/>
        <end position="168"/>
    </location>
</feature>
<evidence type="ECO:0000256" key="9">
    <source>
        <dbReference type="ARBA" id="ARBA00038600"/>
    </source>
</evidence>
<gene>
    <name evidence="14" type="ORF">K450DRAFT_227861</name>
</gene>
<evidence type="ECO:0000256" key="4">
    <source>
        <dbReference type="ARBA" id="ARBA00022833"/>
    </source>
</evidence>
<evidence type="ECO:0000259" key="13">
    <source>
        <dbReference type="Pfam" id="PF01545"/>
    </source>
</evidence>
<accession>A0AAD5HHU7</accession>
<keyword evidence="8 12" id="KW-0472">Membrane</keyword>
<sequence>MQQPATRQFTKRHPVSPNLGDNAGIRGQAIAIQTSAPLRAQQSKALDYEKLSHHEHQAQESHDHHDHHQHDHDHSPYGHSLDHNGHSHYQHNHHTLDDSDHDHYHNHQSHDHDHNHNNHNHHHGHHHDHDHDHDHDHSHGHSHGHHSHESYSSYLGKQQPHFHTPVNSAHYPLPSVSSVFSSLNPEQKSIFSVACLQAIFGFLIYGAAGSLGSLSMIAYSYIVVFDAIGLINTFVSTVLEFDSAFRARNVQRPFGAIRLQILLALASAIYLLFFSMQVSKESLEHLLLPSSHDVSENSHTAHPEKSAGITTFLLLASSIGISYLAGVNLQNHETFCKVWRRMPITMQGISYSVINRGRRGAISTLRGNIFTSSVISSGLLVVMANYIIRNSAMDKLVATVEAVLMFYVAGPTATALGKLILQTTPKPLRNGIEGKLRELQQIKGVLSIGRTHFWQNTFGQYIASLELHVAADVDEQEVLQAAYHILRGLIKVGGTNDENMTEGGELNISVIKA</sequence>
<feature type="domain" description="Cation efflux protein transmembrane" evidence="13">
    <location>
        <begin position="198"/>
        <end position="414"/>
    </location>
</feature>
<feature type="transmembrane region" description="Helical" evidence="12">
    <location>
        <begin position="400"/>
        <end position="421"/>
    </location>
</feature>
<keyword evidence="2" id="KW-0813">Transport</keyword>
<keyword evidence="6" id="KW-0333">Golgi apparatus</keyword>
<dbReference type="PANTHER" id="PTHR46531:SF1">
    <property type="entry name" value="ZINC TRANSPORTER 6"/>
    <property type="match status" value="1"/>
</dbReference>
<feature type="compositionally biased region" description="Basic residues" evidence="11">
    <location>
        <begin position="117"/>
        <end position="126"/>
    </location>
</feature>
<dbReference type="RefSeq" id="XP_051447592.1">
    <property type="nucleotide sequence ID" value="XM_051586807.1"/>
</dbReference>
<reference evidence="14" key="1">
    <citation type="submission" date="2021-06" db="EMBL/GenBank/DDBJ databases">
        <authorList>
            <consortium name="DOE Joint Genome Institute"/>
            <person name="Mondo S.J."/>
            <person name="Amses K.R."/>
            <person name="Simmons D.R."/>
            <person name="Longcore J.E."/>
            <person name="Seto K."/>
            <person name="Alves G.H."/>
            <person name="Bonds A.E."/>
            <person name="Quandt C.A."/>
            <person name="Davis W.J."/>
            <person name="Chang Y."/>
            <person name="Letcher P.M."/>
            <person name="Powell M.J."/>
            <person name="Kuo A."/>
            <person name="Labutti K."/>
            <person name="Pangilinan J."/>
            <person name="Andreopoulos W."/>
            <person name="Tritt A."/>
            <person name="Riley R."/>
            <person name="Hundley H."/>
            <person name="Johnson J."/>
            <person name="Lipzen A."/>
            <person name="Barry K."/>
            <person name="Berbee M.L."/>
            <person name="Buchler N.E."/>
            <person name="Grigoriev I.V."/>
            <person name="Spatafora J.W."/>
            <person name="Stajich J.E."/>
            <person name="James T.Y."/>
        </authorList>
    </citation>
    <scope>NUCLEOTIDE SEQUENCE</scope>
    <source>
        <strain evidence="14">AG</strain>
    </source>
</reference>
<keyword evidence="5 12" id="KW-1133">Transmembrane helix</keyword>
<dbReference type="InterPro" id="IPR058533">
    <property type="entry name" value="Cation_efflux_TM"/>
</dbReference>
<dbReference type="InterPro" id="IPR027469">
    <property type="entry name" value="Cation_efflux_TMD_sf"/>
</dbReference>
<dbReference type="GeneID" id="75912155"/>
<dbReference type="PANTHER" id="PTHR46531">
    <property type="entry name" value="ZINC TRANSPORTER 6"/>
    <property type="match status" value="1"/>
</dbReference>
<dbReference type="Proteomes" id="UP001206595">
    <property type="component" value="Unassembled WGS sequence"/>
</dbReference>
<evidence type="ECO:0000256" key="1">
    <source>
        <dbReference type="ARBA" id="ARBA00004166"/>
    </source>
</evidence>
<protein>
    <recommendedName>
        <fullName evidence="13">Cation efflux protein transmembrane domain-containing protein</fullName>
    </recommendedName>
</protein>
<evidence type="ECO:0000256" key="3">
    <source>
        <dbReference type="ARBA" id="ARBA00022692"/>
    </source>
</evidence>
<feature type="transmembrane region" description="Helical" evidence="12">
    <location>
        <begin position="217"/>
        <end position="239"/>
    </location>
</feature>
<comment type="subcellular location">
    <subcellularLocation>
        <location evidence="1">Golgi apparatus</location>
        <location evidence="1">trans-Golgi network membrane</location>
        <topology evidence="1">Multi-pass membrane protein</topology>
    </subcellularLocation>
</comment>
<feature type="compositionally biased region" description="Basic and acidic residues" evidence="11">
    <location>
        <begin position="127"/>
        <end position="139"/>
    </location>
</feature>
<evidence type="ECO:0000256" key="10">
    <source>
        <dbReference type="ARBA" id="ARBA00045455"/>
    </source>
</evidence>
<evidence type="ECO:0000256" key="2">
    <source>
        <dbReference type="ARBA" id="ARBA00022448"/>
    </source>
</evidence>
<dbReference type="GO" id="GO:0008324">
    <property type="term" value="F:monoatomic cation transmembrane transporter activity"/>
    <property type="evidence" value="ECO:0007669"/>
    <property type="project" value="InterPro"/>
</dbReference>
<dbReference type="AlphaFoldDB" id="A0AAD5HHU7"/>
<dbReference type="SUPFAM" id="SSF161111">
    <property type="entry name" value="Cation efflux protein transmembrane domain-like"/>
    <property type="match status" value="1"/>
</dbReference>
<comment type="caution">
    <text evidence="14">The sequence shown here is derived from an EMBL/GenBank/DDBJ whole genome shotgun (WGS) entry which is preliminary data.</text>
</comment>
<dbReference type="GO" id="GO:0006829">
    <property type="term" value="P:zinc ion transport"/>
    <property type="evidence" value="ECO:0007669"/>
    <property type="project" value="TreeGrafter"/>
</dbReference>
<dbReference type="Pfam" id="PF01545">
    <property type="entry name" value="Cation_efflux"/>
    <property type="match status" value="1"/>
</dbReference>
<keyword evidence="3 12" id="KW-0812">Transmembrane</keyword>
<dbReference type="InterPro" id="IPR052005">
    <property type="entry name" value="CDF_SLC30A"/>
</dbReference>
<feature type="transmembrane region" description="Helical" evidence="12">
    <location>
        <begin position="259"/>
        <end position="278"/>
    </location>
</feature>
<keyword evidence="4" id="KW-0862">Zinc</keyword>
<dbReference type="GO" id="GO:0016020">
    <property type="term" value="C:membrane"/>
    <property type="evidence" value="ECO:0007669"/>
    <property type="project" value="InterPro"/>
</dbReference>
<feature type="region of interest" description="Disordered" evidence="11">
    <location>
        <begin position="1"/>
        <end position="23"/>
    </location>
</feature>
<dbReference type="GO" id="GO:0030003">
    <property type="term" value="P:intracellular monoatomic cation homeostasis"/>
    <property type="evidence" value="ECO:0007669"/>
    <property type="project" value="UniProtKB-ARBA"/>
</dbReference>
<comment type="function">
    <text evidence="10">Has probably no intrinsic transporter activity but together with SLC30A5 forms a functional zinc ion:proton antiporter heterodimer, mediating zinc entry into the lumen of organelles along the secretory pathway. As part of that zinc ion:proton antiporter, contributes to zinc ion homeostasis within the early secretory pathway and regulates the activation and folding of enzymes like alkaline phosphatases and enzymes involved in phosphatidylinositol glycan anchor biosynthesis.</text>
</comment>
<organism evidence="14 15">
    <name type="scientific">Umbelopsis ramanniana AG</name>
    <dbReference type="NCBI Taxonomy" id="1314678"/>
    <lineage>
        <taxon>Eukaryota</taxon>
        <taxon>Fungi</taxon>
        <taxon>Fungi incertae sedis</taxon>
        <taxon>Mucoromycota</taxon>
        <taxon>Mucoromycotina</taxon>
        <taxon>Umbelopsidomycetes</taxon>
        <taxon>Umbelopsidales</taxon>
        <taxon>Umbelopsidaceae</taxon>
        <taxon>Umbelopsis</taxon>
    </lineage>
</organism>
<evidence type="ECO:0000313" key="15">
    <source>
        <dbReference type="Proteomes" id="UP001206595"/>
    </source>
</evidence>
<keyword evidence="7" id="KW-0406">Ion transport</keyword>
<evidence type="ECO:0000256" key="12">
    <source>
        <dbReference type="SAM" id="Phobius"/>
    </source>
</evidence>
<reference evidence="14" key="2">
    <citation type="journal article" date="2022" name="Proc. Natl. Acad. Sci. U.S.A.">
        <title>Diploid-dominant life cycles characterize the early evolution of Fungi.</title>
        <authorList>
            <person name="Amses K.R."/>
            <person name="Simmons D.R."/>
            <person name="Longcore J.E."/>
            <person name="Mondo S.J."/>
            <person name="Seto K."/>
            <person name="Jeronimo G.H."/>
            <person name="Bonds A.E."/>
            <person name="Quandt C.A."/>
            <person name="Davis W.J."/>
            <person name="Chang Y."/>
            <person name="Federici B.A."/>
            <person name="Kuo A."/>
            <person name="LaButti K."/>
            <person name="Pangilinan J."/>
            <person name="Andreopoulos W."/>
            <person name="Tritt A."/>
            <person name="Riley R."/>
            <person name="Hundley H."/>
            <person name="Johnson J."/>
            <person name="Lipzen A."/>
            <person name="Barry K."/>
            <person name="Lang B.F."/>
            <person name="Cuomo C.A."/>
            <person name="Buchler N.E."/>
            <person name="Grigoriev I.V."/>
            <person name="Spatafora J.W."/>
            <person name="Stajich J.E."/>
            <person name="James T.Y."/>
        </authorList>
    </citation>
    <scope>NUCLEOTIDE SEQUENCE</scope>
    <source>
        <strain evidence="14">AG</strain>
    </source>
</reference>
<proteinExistence type="predicted"/>
<name>A0AAD5HHU7_UMBRA</name>
<comment type="subunit">
    <text evidence="9">Heterodimer with SLC30A5; form a functional zinc ion transmembrane transporter.</text>
</comment>
<keyword evidence="15" id="KW-1185">Reference proteome</keyword>
<evidence type="ECO:0000256" key="6">
    <source>
        <dbReference type="ARBA" id="ARBA00023034"/>
    </source>
</evidence>
<dbReference type="GO" id="GO:0098771">
    <property type="term" value="P:inorganic ion homeostasis"/>
    <property type="evidence" value="ECO:0007669"/>
    <property type="project" value="UniProtKB-ARBA"/>
</dbReference>
<evidence type="ECO:0000313" key="14">
    <source>
        <dbReference type="EMBL" id="KAI8582588.1"/>
    </source>
</evidence>
<feature type="compositionally biased region" description="Basic and acidic residues" evidence="11">
    <location>
        <begin position="94"/>
        <end position="116"/>
    </location>
</feature>
<feature type="transmembrane region" description="Helical" evidence="12">
    <location>
        <begin position="190"/>
        <end position="211"/>
    </location>
</feature>
<dbReference type="Gene3D" id="1.20.1510.10">
    <property type="entry name" value="Cation efflux protein transmembrane domain"/>
    <property type="match status" value="1"/>
</dbReference>
<feature type="compositionally biased region" description="Basic and acidic residues" evidence="11">
    <location>
        <begin position="51"/>
        <end position="85"/>
    </location>
</feature>
<feature type="transmembrane region" description="Helical" evidence="12">
    <location>
        <begin position="368"/>
        <end position="388"/>
    </location>
</feature>
<feature type="transmembrane region" description="Helical" evidence="12">
    <location>
        <begin position="307"/>
        <end position="327"/>
    </location>
</feature>
<dbReference type="EMBL" id="MU620900">
    <property type="protein sequence ID" value="KAI8582588.1"/>
    <property type="molecule type" value="Genomic_DNA"/>
</dbReference>
<dbReference type="GO" id="GO:0005794">
    <property type="term" value="C:Golgi apparatus"/>
    <property type="evidence" value="ECO:0007669"/>
    <property type="project" value="UniProtKB-SubCell"/>
</dbReference>
<evidence type="ECO:0000256" key="8">
    <source>
        <dbReference type="ARBA" id="ARBA00023136"/>
    </source>
</evidence>
<evidence type="ECO:0000256" key="7">
    <source>
        <dbReference type="ARBA" id="ARBA00023065"/>
    </source>
</evidence>
<evidence type="ECO:0000256" key="11">
    <source>
        <dbReference type="SAM" id="MobiDB-lite"/>
    </source>
</evidence>
<evidence type="ECO:0000256" key="5">
    <source>
        <dbReference type="ARBA" id="ARBA00022989"/>
    </source>
</evidence>